<accession>A0ACC1JAJ9</accession>
<gene>
    <name evidence="1" type="primary">RPA49_1</name>
    <name evidence="1" type="ORF">FBU59_002658</name>
</gene>
<dbReference type="Proteomes" id="UP001150603">
    <property type="component" value="Unassembled WGS sequence"/>
</dbReference>
<organism evidence="1 2">
    <name type="scientific">Linderina macrospora</name>
    <dbReference type="NCBI Taxonomy" id="4868"/>
    <lineage>
        <taxon>Eukaryota</taxon>
        <taxon>Fungi</taxon>
        <taxon>Fungi incertae sedis</taxon>
        <taxon>Zoopagomycota</taxon>
        <taxon>Kickxellomycotina</taxon>
        <taxon>Kickxellomycetes</taxon>
        <taxon>Kickxellales</taxon>
        <taxon>Kickxellaceae</taxon>
        <taxon>Linderina</taxon>
    </lineage>
</organism>
<evidence type="ECO:0000313" key="2">
    <source>
        <dbReference type="Proteomes" id="UP001150603"/>
    </source>
</evidence>
<dbReference type="EMBL" id="JANBPW010001506">
    <property type="protein sequence ID" value="KAJ1944234.1"/>
    <property type="molecule type" value="Genomic_DNA"/>
</dbReference>
<keyword evidence="1" id="KW-0240">DNA-directed RNA polymerase</keyword>
<name>A0ACC1JAJ9_9FUNG</name>
<feature type="non-terminal residue" evidence="1">
    <location>
        <position position="86"/>
    </location>
</feature>
<evidence type="ECO:0000313" key="1">
    <source>
        <dbReference type="EMBL" id="KAJ1944234.1"/>
    </source>
</evidence>
<keyword evidence="1" id="KW-0804">Transcription</keyword>
<reference evidence="1" key="1">
    <citation type="submission" date="2022-07" db="EMBL/GenBank/DDBJ databases">
        <title>Phylogenomic reconstructions and comparative analyses of Kickxellomycotina fungi.</title>
        <authorList>
            <person name="Reynolds N.K."/>
            <person name="Stajich J.E."/>
            <person name="Barry K."/>
            <person name="Grigoriev I.V."/>
            <person name="Crous P."/>
            <person name="Smith M.E."/>
        </authorList>
    </citation>
    <scope>NUCLEOTIDE SEQUENCE</scope>
    <source>
        <strain evidence="1">NRRL 5244</strain>
    </source>
</reference>
<protein>
    <submittedName>
        <fullName evidence="1">DNA-directed RNA polymerase I subunit rpa49</fullName>
    </submittedName>
</protein>
<comment type="caution">
    <text evidence="1">The sequence shown here is derived from an EMBL/GenBank/DDBJ whole genome shotgun (WGS) entry which is preliminary data.</text>
</comment>
<keyword evidence="2" id="KW-1185">Reference proteome</keyword>
<sequence>MVGVYDKATNTVTFRRAPLVRINTVVKSLKDSRGVKEHDISNRIMEARNELGEKFGNKKRKAQIRAEERNKINMDQIQGSASIIST</sequence>
<proteinExistence type="predicted"/>